<keyword evidence="1" id="KW-1133">Transmembrane helix</keyword>
<organism evidence="2 3">
    <name type="scientific">Bradyrhizobium vignae</name>
    <dbReference type="NCBI Taxonomy" id="1549949"/>
    <lineage>
        <taxon>Bacteria</taxon>
        <taxon>Pseudomonadati</taxon>
        <taxon>Pseudomonadota</taxon>
        <taxon>Alphaproteobacteria</taxon>
        <taxon>Hyphomicrobiales</taxon>
        <taxon>Nitrobacteraceae</taxon>
        <taxon>Bradyrhizobium</taxon>
    </lineage>
</organism>
<name>A0A2U3Q0Y3_9BRAD</name>
<dbReference type="RefSeq" id="WP_122402971.1">
    <property type="nucleotide sequence ID" value="NZ_LS398110.1"/>
</dbReference>
<dbReference type="AlphaFoldDB" id="A0A2U3Q0Y3"/>
<keyword evidence="1" id="KW-0472">Membrane</keyword>
<reference evidence="2 3" key="1">
    <citation type="submission" date="2018-03" db="EMBL/GenBank/DDBJ databases">
        <authorList>
            <person name="Gully D."/>
        </authorList>
    </citation>
    <scope>NUCLEOTIDE SEQUENCE [LARGE SCALE GENOMIC DNA]</scope>
    <source>
        <strain evidence="2">ORS3257</strain>
    </source>
</reference>
<sequence length="79" mass="8778">MESIRRRNPQVTLMSLEAAAASARGGFACLFSTADEYEKALITERRAQGRYAHRRSYWPLALFVGCALIVAGTVLLFAR</sequence>
<evidence type="ECO:0000256" key="1">
    <source>
        <dbReference type="SAM" id="Phobius"/>
    </source>
</evidence>
<dbReference type="EMBL" id="LS398110">
    <property type="protein sequence ID" value="SPP95083.1"/>
    <property type="molecule type" value="Genomic_DNA"/>
</dbReference>
<accession>A0A2U3Q0Y3</accession>
<proteinExistence type="predicted"/>
<feature type="transmembrane region" description="Helical" evidence="1">
    <location>
        <begin position="57"/>
        <end position="78"/>
    </location>
</feature>
<protein>
    <submittedName>
        <fullName evidence="2">Uncharacterized protein</fullName>
    </submittedName>
</protein>
<evidence type="ECO:0000313" key="2">
    <source>
        <dbReference type="EMBL" id="SPP95083.1"/>
    </source>
</evidence>
<dbReference type="KEGG" id="bvz:BRAD3257_4073"/>
<dbReference type="Proteomes" id="UP000246085">
    <property type="component" value="Chromosome BRAD3257"/>
</dbReference>
<gene>
    <name evidence="2" type="ORF">BRAD3257_4073</name>
</gene>
<dbReference type="OrthoDB" id="8252451at2"/>
<accession>A0A4V1KWA9</accession>
<keyword evidence="1" id="KW-0812">Transmembrane</keyword>
<evidence type="ECO:0000313" key="3">
    <source>
        <dbReference type="Proteomes" id="UP000246085"/>
    </source>
</evidence>